<dbReference type="Proteomes" id="UP000245293">
    <property type="component" value="Unassembled WGS sequence"/>
</dbReference>
<evidence type="ECO:0000313" key="2">
    <source>
        <dbReference type="Proteomes" id="UP000245293"/>
    </source>
</evidence>
<proteinExistence type="predicted"/>
<dbReference type="EMBL" id="QETF01000006">
    <property type="protein sequence ID" value="PWG17229.1"/>
    <property type="molecule type" value="Genomic_DNA"/>
</dbReference>
<reference evidence="2" key="1">
    <citation type="submission" date="2018-05" db="EMBL/GenBank/DDBJ databases">
        <authorList>
            <person name="Du Z."/>
            <person name="Wang X."/>
        </authorList>
    </citation>
    <scope>NUCLEOTIDE SEQUENCE [LARGE SCALE GENOMIC DNA]</scope>
    <source>
        <strain evidence="2">WDS4C29</strain>
    </source>
</reference>
<dbReference type="RefSeq" id="WP_109388226.1">
    <property type="nucleotide sequence ID" value="NZ_QETF01000006.1"/>
</dbReference>
<dbReference type="OrthoDB" id="7832903at2"/>
<protein>
    <submittedName>
        <fullName evidence="1">Uncharacterized protein</fullName>
    </submittedName>
</protein>
<keyword evidence="2" id="KW-1185">Reference proteome</keyword>
<organism evidence="1 2">
    <name type="scientific">Salibaculum griseiflavum</name>
    <dbReference type="NCBI Taxonomy" id="1914409"/>
    <lineage>
        <taxon>Bacteria</taxon>
        <taxon>Pseudomonadati</taxon>
        <taxon>Pseudomonadota</taxon>
        <taxon>Alphaproteobacteria</taxon>
        <taxon>Rhodobacterales</taxon>
        <taxon>Roseobacteraceae</taxon>
        <taxon>Salibaculum</taxon>
    </lineage>
</organism>
<name>A0A2V1P405_9RHOB</name>
<sequence>MALAEDGTTVVDNLPDVILAVVSFSTDQGVFEGGEATTALPVSGGVADTGSYEGIFGGPDGEEIGGYTVLEGPGNVQVTTVETIQWTYTFEQDIIVGGVVVGTQTITQTGTTSGFDSIPASELQEVTNAGGDIPAFIGAPTSGIPAGADTVSTTQTFEFLSDYQAREVGVFVTTQQ</sequence>
<gene>
    <name evidence="1" type="ORF">DFK10_07525</name>
</gene>
<accession>A0A2V1P405</accession>
<dbReference type="AlphaFoldDB" id="A0A2V1P405"/>
<comment type="caution">
    <text evidence="1">The sequence shown here is derived from an EMBL/GenBank/DDBJ whole genome shotgun (WGS) entry which is preliminary data.</text>
</comment>
<evidence type="ECO:0000313" key="1">
    <source>
        <dbReference type="EMBL" id="PWG17229.1"/>
    </source>
</evidence>